<gene>
    <name evidence="4" type="ORF">SAMN02194393_03246</name>
</gene>
<keyword evidence="5" id="KW-1185">Reference proteome</keyword>
<dbReference type="CDD" id="cd10966">
    <property type="entry name" value="CE4_yadE_5s"/>
    <property type="match status" value="1"/>
</dbReference>
<evidence type="ECO:0000256" key="1">
    <source>
        <dbReference type="ARBA" id="ARBA00022729"/>
    </source>
</evidence>
<dbReference type="STRING" id="36842.SAMN02194393_03246"/>
<dbReference type="OrthoDB" id="9778320at2"/>
<dbReference type="AlphaFoldDB" id="A0A1T5LSX4"/>
<keyword evidence="1" id="KW-0732">Signal</keyword>
<evidence type="ECO:0000313" key="4">
    <source>
        <dbReference type="EMBL" id="SKC79040.1"/>
    </source>
</evidence>
<feature type="domain" description="NodB homology" evidence="3">
    <location>
        <begin position="108"/>
        <end position="281"/>
    </location>
</feature>
<keyword evidence="2" id="KW-1133">Transmembrane helix</keyword>
<evidence type="ECO:0000256" key="2">
    <source>
        <dbReference type="SAM" id="Phobius"/>
    </source>
</evidence>
<dbReference type="GO" id="GO:0016810">
    <property type="term" value="F:hydrolase activity, acting on carbon-nitrogen (but not peptide) bonds"/>
    <property type="evidence" value="ECO:0007669"/>
    <property type="project" value="InterPro"/>
</dbReference>
<keyword evidence="4" id="KW-0858">Xylan degradation</keyword>
<dbReference type="GO" id="GO:0016798">
    <property type="term" value="F:hydrolase activity, acting on glycosyl bonds"/>
    <property type="evidence" value="ECO:0007669"/>
    <property type="project" value="UniProtKB-KW"/>
</dbReference>
<feature type="transmembrane region" description="Helical" evidence="2">
    <location>
        <begin position="6"/>
        <end position="23"/>
    </location>
</feature>
<dbReference type="Gene3D" id="3.20.20.370">
    <property type="entry name" value="Glycoside hydrolase/deacetylase"/>
    <property type="match status" value="1"/>
</dbReference>
<dbReference type="PANTHER" id="PTHR34216:SF13">
    <property type="entry name" value="XYLANASE_CHITIN DEACETYLASE"/>
    <property type="match status" value="1"/>
</dbReference>
<dbReference type="Proteomes" id="UP000190285">
    <property type="component" value="Unassembled WGS sequence"/>
</dbReference>
<sequence length="281" mass="33131">MKKYSYIYLGFFLVLLLMLFSGFTRKNIFHTNKEIIDSSKVEIAKNISILSYHHILKNEENPFPNNESILSVEKFKEQMKFLHDNKYNTITLNELEKFLKGEIELPKNSVVITFDDGYKSNYVYAYPILKEYGFKASIFMITELITNEPTEFDPKTLQYLSWSEMIKAQDVFEYASHTNNLHKLDANNKSFLVRKPEDVVYDDLKKTQEILKTTYFAYPYGQYNKNTLDILNSLNFKMAFTTKSGTVKPGNNILKLKRYVITPNISLNKFKKIVDRKFFFF</sequence>
<dbReference type="Pfam" id="PF01522">
    <property type="entry name" value="Polysacc_deac_1"/>
    <property type="match status" value="1"/>
</dbReference>
<keyword evidence="4" id="KW-0624">Polysaccharide degradation</keyword>
<reference evidence="5" key="1">
    <citation type="submission" date="2017-02" db="EMBL/GenBank/DDBJ databases">
        <authorList>
            <person name="Varghese N."/>
            <person name="Submissions S."/>
        </authorList>
    </citation>
    <scope>NUCLEOTIDE SEQUENCE [LARGE SCALE GENOMIC DNA]</scope>
    <source>
        <strain evidence="5">M1</strain>
    </source>
</reference>
<evidence type="ECO:0000313" key="5">
    <source>
        <dbReference type="Proteomes" id="UP000190285"/>
    </source>
</evidence>
<dbReference type="PROSITE" id="PS51677">
    <property type="entry name" value="NODB"/>
    <property type="match status" value="1"/>
</dbReference>
<dbReference type="RefSeq" id="WP_079493017.1">
    <property type="nucleotide sequence ID" value="NZ_FUZT01000008.1"/>
</dbReference>
<dbReference type="GO" id="GO:0045493">
    <property type="term" value="P:xylan catabolic process"/>
    <property type="evidence" value="ECO:0007669"/>
    <property type="project" value="UniProtKB-KW"/>
</dbReference>
<dbReference type="InterPro" id="IPR011330">
    <property type="entry name" value="Glyco_hydro/deAcase_b/a-brl"/>
</dbReference>
<proteinExistence type="predicted"/>
<dbReference type="PANTHER" id="PTHR34216">
    <property type="match status" value="1"/>
</dbReference>
<keyword evidence="2" id="KW-0812">Transmembrane</keyword>
<name>A0A1T5LSX4_9FIRM</name>
<dbReference type="SUPFAM" id="SSF88713">
    <property type="entry name" value="Glycoside hydrolase/deacetylase"/>
    <property type="match status" value="1"/>
</dbReference>
<protein>
    <submittedName>
        <fullName evidence="4">Predicted xylanase/chitin deacetylase</fullName>
    </submittedName>
</protein>
<keyword evidence="4" id="KW-0119">Carbohydrate metabolism</keyword>
<dbReference type="InterPro" id="IPR051398">
    <property type="entry name" value="Polysacch_Deacetylase"/>
</dbReference>
<dbReference type="InterPro" id="IPR002509">
    <property type="entry name" value="NODB_dom"/>
</dbReference>
<keyword evidence="2" id="KW-0472">Membrane</keyword>
<organism evidence="4 5">
    <name type="scientific">Maledivibacter halophilus</name>
    <dbReference type="NCBI Taxonomy" id="36842"/>
    <lineage>
        <taxon>Bacteria</taxon>
        <taxon>Bacillati</taxon>
        <taxon>Bacillota</taxon>
        <taxon>Clostridia</taxon>
        <taxon>Peptostreptococcales</taxon>
        <taxon>Caminicellaceae</taxon>
        <taxon>Maledivibacter</taxon>
    </lineage>
</organism>
<dbReference type="EMBL" id="FUZT01000008">
    <property type="protein sequence ID" value="SKC79040.1"/>
    <property type="molecule type" value="Genomic_DNA"/>
</dbReference>
<keyword evidence="4" id="KW-0378">Hydrolase</keyword>
<evidence type="ECO:0000259" key="3">
    <source>
        <dbReference type="PROSITE" id="PS51677"/>
    </source>
</evidence>
<keyword evidence="4" id="KW-0326">Glycosidase</keyword>
<accession>A0A1T5LSX4</accession>